<proteinExistence type="predicted"/>
<evidence type="ECO:0000256" key="1">
    <source>
        <dbReference type="SAM" id="Phobius"/>
    </source>
</evidence>
<organism evidence="2 3">
    <name type="scientific">Methanospirillum hungatei</name>
    <dbReference type="NCBI Taxonomy" id="2203"/>
    <lineage>
        <taxon>Archaea</taxon>
        <taxon>Methanobacteriati</taxon>
        <taxon>Methanobacteriota</taxon>
        <taxon>Stenosarchaea group</taxon>
        <taxon>Methanomicrobia</taxon>
        <taxon>Methanomicrobiales</taxon>
        <taxon>Methanospirillaceae</taxon>
        <taxon>Methanospirillum</taxon>
    </lineage>
</organism>
<protein>
    <submittedName>
        <fullName evidence="2">Uncharacterized protein</fullName>
    </submittedName>
</protein>
<keyword evidence="1" id="KW-0812">Transmembrane</keyword>
<dbReference type="EMBL" id="CP077107">
    <property type="protein sequence ID" value="QXO95400.1"/>
    <property type="molecule type" value="Genomic_DNA"/>
</dbReference>
<evidence type="ECO:0000313" key="3">
    <source>
        <dbReference type="Proteomes" id="UP000694228"/>
    </source>
</evidence>
<sequence length="124" mass="14563">MNENNFLSKILDYGLKNIFLAKDFLISVLIFILLNLFSYSLCETQKSEFLSNIISVSAALFSIIIMAFAIITTYTDKEYILAWIEIKKYSGLITYFQFYLYLPLVVILIALFNWFFFTQNILFL</sequence>
<dbReference type="AlphaFoldDB" id="A0A8F5VPY7"/>
<evidence type="ECO:0000313" key="2">
    <source>
        <dbReference type="EMBL" id="QXO95400.1"/>
    </source>
</evidence>
<feature type="transmembrane region" description="Helical" evidence="1">
    <location>
        <begin position="98"/>
        <end position="117"/>
    </location>
</feature>
<keyword evidence="1" id="KW-1133">Transmembrane helix</keyword>
<feature type="transmembrane region" description="Helical" evidence="1">
    <location>
        <begin position="24"/>
        <end position="42"/>
    </location>
</feature>
<name>A0A8F5VPY7_METHU</name>
<accession>A0A8F5VPY7</accession>
<keyword evidence="1" id="KW-0472">Membrane</keyword>
<gene>
    <name evidence="2" type="ORF">KSK55_03070</name>
</gene>
<feature type="transmembrane region" description="Helical" evidence="1">
    <location>
        <begin position="49"/>
        <end position="71"/>
    </location>
</feature>
<dbReference type="Proteomes" id="UP000694228">
    <property type="component" value="Chromosome"/>
</dbReference>
<reference evidence="2 3" key="1">
    <citation type="submission" date="2021-06" db="EMBL/GenBank/DDBJ databases">
        <title>Complete genome sequence of the secondary alcohol utilizing methanogen Methanospirillum hungatei strain GP1.</title>
        <authorList>
            <person name="Day L.A."/>
            <person name="Costa K.C."/>
        </authorList>
    </citation>
    <scope>NUCLEOTIDE SEQUENCE [LARGE SCALE GENOMIC DNA]</scope>
    <source>
        <strain evidence="2 3">GP1</strain>
    </source>
</reference>